<sequence length="697" mass="77788">MTAERDMPESWLPGRAREPDDMTELSPEKQYNSNDASGVPATGSNSKSVKRPKDIHSSEKSPSDSQPNKPTPPSGYGKLPKWTKSWVLWTLLLAMVPGAIAFMATAMLLKLPSAPNCPSIFWPLASASVRLHCAQLAASKQTVKDLLQAIDLVKQLPPNHPLRTEIDRYMEDWSKDILELADQNFQLGRLEKAIETARKVPNDVSAYKVVEEQITKWQTIWSKAEGIYQDSEAQLREQNWHQSFMLAAKLLRVDNKYWSTTKYDELNRLIVSAREDGDKLAKAKGLADTRSVENILKAIKLTESIEKDSYVYQKAQATLREFGRKILAIAQTKLDRRDADAAIELVQKVPVVTGLKLEVEDFIAIAEAQKSAWTGTVFGLEAAISQAQQIDISRPVYEKAQKFIALWQLEIEDVARLEKARTLATQGSVSDLSAAIAEAQLIPASNPRAQEARQDIGRWVAQVQIIEDRPYLDRADQISLFDDVNSLQAAIAEASQVRRGRALYREARRKIATWTEKIQRTEDQPYLDRARALASSGDLPSAIETARQISQGRALSQEAQASIDEWRGQLRARENWKRARETALVGTPEALAEAIRVANRVPEGSSLWSDVSIAVDQWSQQLLDIARAQGESDMAKGIETARLIPRGTSAYSAARDQIRAWEEFLNPPAPQIEPQVTPEATPTEEPTSEQPTTVEGQ</sequence>
<evidence type="ECO:0000256" key="2">
    <source>
        <dbReference type="SAM" id="Phobius"/>
    </source>
</evidence>
<gene>
    <name evidence="3" type="ORF">WA1_42560</name>
</gene>
<accession>A0A139WVD2</accession>
<dbReference type="STRING" id="128403.WA1_42560"/>
<feature type="compositionally biased region" description="Polar residues" evidence="1">
    <location>
        <begin position="29"/>
        <end position="47"/>
    </location>
</feature>
<feature type="compositionally biased region" description="Basic and acidic residues" evidence="1">
    <location>
        <begin position="51"/>
        <end position="62"/>
    </location>
</feature>
<feature type="region of interest" description="Disordered" evidence="1">
    <location>
        <begin position="1"/>
        <end position="77"/>
    </location>
</feature>
<dbReference type="EMBL" id="ANNX02000047">
    <property type="protein sequence ID" value="KYC36395.1"/>
    <property type="molecule type" value="Genomic_DNA"/>
</dbReference>
<evidence type="ECO:0000256" key="1">
    <source>
        <dbReference type="SAM" id="MobiDB-lite"/>
    </source>
</evidence>
<dbReference type="RefSeq" id="WP_033336587.1">
    <property type="nucleotide sequence ID" value="NZ_KQ976354.1"/>
</dbReference>
<keyword evidence="2" id="KW-0472">Membrane</keyword>
<feature type="transmembrane region" description="Helical" evidence="2">
    <location>
        <begin position="86"/>
        <end position="109"/>
    </location>
</feature>
<feature type="compositionally biased region" description="Low complexity" evidence="1">
    <location>
        <begin position="673"/>
        <end position="697"/>
    </location>
</feature>
<keyword evidence="2" id="KW-1133">Transmembrane helix</keyword>
<proteinExistence type="predicted"/>
<reference evidence="3 4" key="1">
    <citation type="journal article" date="2013" name="Genome Biol. Evol.">
        <title>Genomes of Stigonematalean cyanobacteria (subsection V) and the evolution of oxygenic photosynthesis from prokaryotes to plastids.</title>
        <authorList>
            <person name="Dagan T."/>
            <person name="Roettger M."/>
            <person name="Stucken K."/>
            <person name="Landan G."/>
            <person name="Koch R."/>
            <person name="Major P."/>
            <person name="Gould S.B."/>
            <person name="Goremykin V.V."/>
            <person name="Rippka R."/>
            <person name="Tandeau de Marsac N."/>
            <person name="Gugger M."/>
            <person name="Lockhart P.J."/>
            <person name="Allen J.F."/>
            <person name="Brune I."/>
            <person name="Maus I."/>
            <person name="Puhler A."/>
            <person name="Martin W.F."/>
        </authorList>
    </citation>
    <scope>NUCLEOTIDE SEQUENCE [LARGE SCALE GENOMIC DNA]</scope>
    <source>
        <strain evidence="3 4">PCC 7110</strain>
    </source>
</reference>
<dbReference type="Proteomes" id="UP000076925">
    <property type="component" value="Unassembled WGS sequence"/>
</dbReference>
<evidence type="ECO:0000313" key="3">
    <source>
        <dbReference type="EMBL" id="KYC36395.1"/>
    </source>
</evidence>
<name>A0A139WVD2_9CYAN</name>
<keyword evidence="4" id="KW-1185">Reference proteome</keyword>
<evidence type="ECO:0000313" key="4">
    <source>
        <dbReference type="Proteomes" id="UP000076925"/>
    </source>
</evidence>
<keyword evidence="2" id="KW-0812">Transmembrane</keyword>
<comment type="caution">
    <text evidence="3">The sequence shown here is derived from an EMBL/GenBank/DDBJ whole genome shotgun (WGS) entry which is preliminary data.</text>
</comment>
<protein>
    <submittedName>
        <fullName evidence="3">Chromosome segregation ATPase</fullName>
    </submittedName>
</protein>
<feature type="region of interest" description="Disordered" evidence="1">
    <location>
        <begin position="666"/>
        <end position="697"/>
    </location>
</feature>
<dbReference type="AlphaFoldDB" id="A0A139WVD2"/>
<dbReference type="OrthoDB" id="503367at2"/>
<organism evidence="3 4">
    <name type="scientific">Scytonema hofmannii PCC 7110</name>
    <dbReference type="NCBI Taxonomy" id="128403"/>
    <lineage>
        <taxon>Bacteria</taxon>
        <taxon>Bacillati</taxon>
        <taxon>Cyanobacteriota</taxon>
        <taxon>Cyanophyceae</taxon>
        <taxon>Nostocales</taxon>
        <taxon>Scytonemataceae</taxon>
        <taxon>Scytonema</taxon>
    </lineage>
</organism>